<keyword evidence="1" id="KW-0472">Membrane</keyword>
<accession>A0AAD1GVY1</accession>
<dbReference type="Proteomes" id="UP000464624">
    <property type="component" value="Chromosome"/>
</dbReference>
<feature type="transmembrane region" description="Helical" evidence="1">
    <location>
        <begin position="143"/>
        <end position="162"/>
    </location>
</feature>
<dbReference type="RefSeq" id="WP_232061689.1">
    <property type="nucleotide sequence ID" value="NZ_AP022314.1"/>
</dbReference>
<feature type="transmembrane region" description="Helical" evidence="1">
    <location>
        <begin position="71"/>
        <end position="89"/>
    </location>
</feature>
<organism evidence="2 3">
    <name type="scientific">Mycobacterium xenopi</name>
    <dbReference type="NCBI Taxonomy" id="1789"/>
    <lineage>
        <taxon>Bacteria</taxon>
        <taxon>Bacillati</taxon>
        <taxon>Actinomycetota</taxon>
        <taxon>Actinomycetes</taxon>
        <taxon>Mycobacteriales</taxon>
        <taxon>Mycobacteriaceae</taxon>
        <taxon>Mycobacterium</taxon>
    </lineage>
</organism>
<evidence type="ECO:0000256" key="1">
    <source>
        <dbReference type="SAM" id="Phobius"/>
    </source>
</evidence>
<proteinExistence type="predicted"/>
<dbReference type="EMBL" id="AP022314">
    <property type="protein sequence ID" value="BBU20221.1"/>
    <property type="molecule type" value="Genomic_DNA"/>
</dbReference>
<reference evidence="2 3" key="1">
    <citation type="submission" date="2019-12" db="EMBL/GenBank/DDBJ databases">
        <title>Complete genome sequence of Mycolicibacterium xenopi str. JCM15661T.</title>
        <authorList>
            <person name="Yoshida M."/>
            <person name="Fukano H."/>
            <person name="Asakura T."/>
            <person name="Hoshino Y."/>
        </authorList>
    </citation>
    <scope>NUCLEOTIDE SEQUENCE [LARGE SCALE GENOMIC DNA]</scope>
    <source>
        <strain evidence="2 3">JCM 15661T</strain>
    </source>
</reference>
<gene>
    <name evidence="2" type="ORF">MYXE_00100</name>
</gene>
<evidence type="ECO:0000313" key="3">
    <source>
        <dbReference type="Proteomes" id="UP000464624"/>
    </source>
</evidence>
<keyword evidence="1" id="KW-0812">Transmembrane</keyword>
<feature type="transmembrane region" description="Helical" evidence="1">
    <location>
        <begin position="203"/>
        <end position="224"/>
    </location>
</feature>
<name>A0AAD1GVY1_MYCXE</name>
<sequence>MTVADAASRSWLHQPHTLVFFVAALVCLAVAVALPLLVNRERSWERRVYWGGTTAAVLCAFFAAFPDWKLGVGMSLLGAWLMAFGAYFYTPYIKIRGKVYAFTIRDSRPDPPSDGGWRSHGAAPDSDATPDSYGGLATAKKSWWLLILIVTICAINVIGYFVDKQHPWRAALMASVIVAISTMFGYGDASWGYPVARRQRMQLFILSVITLGAFTALYLCAYCAGKRWPLSRKQSMEHRRPPRHQKQYP</sequence>
<feature type="transmembrane region" description="Helical" evidence="1">
    <location>
        <begin position="168"/>
        <end position="191"/>
    </location>
</feature>
<evidence type="ECO:0000313" key="2">
    <source>
        <dbReference type="EMBL" id="BBU20221.1"/>
    </source>
</evidence>
<evidence type="ECO:0008006" key="4">
    <source>
        <dbReference type="Google" id="ProtNLM"/>
    </source>
</evidence>
<dbReference type="KEGG" id="mxe:MYXE_00100"/>
<dbReference type="AlphaFoldDB" id="A0AAD1GVY1"/>
<feature type="transmembrane region" description="Helical" evidence="1">
    <location>
        <begin position="18"/>
        <end position="36"/>
    </location>
</feature>
<keyword evidence="1" id="KW-1133">Transmembrane helix</keyword>
<protein>
    <recommendedName>
        <fullName evidence="4">Transmembrane protein</fullName>
    </recommendedName>
</protein>
<feature type="transmembrane region" description="Helical" evidence="1">
    <location>
        <begin position="48"/>
        <end position="65"/>
    </location>
</feature>